<feature type="coiled-coil region" evidence="13">
    <location>
        <begin position="2109"/>
        <end position="2143"/>
    </location>
</feature>
<evidence type="ECO:0000256" key="14">
    <source>
        <dbReference type="SAM" id="MobiDB-lite"/>
    </source>
</evidence>
<dbReference type="Gene3D" id="6.10.140.70">
    <property type="match status" value="1"/>
</dbReference>
<evidence type="ECO:0000256" key="12">
    <source>
        <dbReference type="PROSITE-ProRule" id="PRU00228"/>
    </source>
</evidence>
<feature type="region of interest" description="Disordered" evidence="14">
    <location>
        <begin position="1"/>
        <end position="31"/>
    </location>
</feature>
<keyword evidence="10" id="KW-0009">Actin-binding</keyword>
<keyword evidence="13" id="KW-0175">Coiled coil</keyword>
<evidence type="ECO:0000256" key="7">
    <source>
        <dbReference type="ARBA" id="ARBA00022833"/>
    </source>
</evidence>
<dbReference type="GO" id="GO:0003779">
    <property type="term" value="F:actin binding"/>
    <property type="evidence" value="ECO:0007669"/>
    <property type="project" value="UniProtKB-KW"/>
</dbReference>
<keyword evidence="11" id="KW-0206">Cytoskeleton</keyword>
<dbReference type="Pfam" id="PF09068">
    <property type="entry name" value="EF-hand_2"/>
    <property type="match status" value="1"/>
</dbReference>
<dbReference type="Pfam" id="PF00435">
    <property type="entry name" value="Spectrin"/>
    <property type="match status" value="1"/>
</dbReference>
<dbReference type="InterPro" id="IPR001202">
    <property type="entry name" value="WW_dom"/>
</dbReference>
<dbReference type="InterPro" id="IPR015154">
    <property type="entry name" value="EF-hand_dom_typ2"/>
</dbReference>
<evidence type="ECO:0000256" key="3">
    <source>
        <dbReference type="ARBA" id="ARBA00022475"/>
    </source>
</evidence>
<dbReference type="SMART" id="SM00456">
    <property type="entry name" value="WW"/>
    <property type="match status" value="1"/>
</dbReference>
<sequence>MLLTSLQQAAESAPSSELTSETATDTEIEDPKEKMLNRFVEHITLLDAELKPLQQWSETFTVARKSDQTRKMISVCQEKLIQIKEQETRVNRLQLELESLHISGLNSKQLKRANDAFEVFAKGWARIVTKISEAMNVLTGHSDADEEGIVANKIEQWIEGCDKVLTDLQKVPPNEREKRLEKLEEQLNVQAKNLTFIEKDPLKKAILKKGLDIARKRLEALKPKGQSGQPEAGTSKSTDAAEAESRILTELDGKWSCVGDVDGLQKDIQTIGKLVDEARKKDMSVEVIEKVETRRAEVEERHRVTTAAANKIGIAEATLIRIEAELADIEKDSRGLREVIQALELTRHKLAANETERKEAERAAEKMLTLEDNVPEQVVNSTRTRIRSLAEKSKGLAEKIEDELSCARKEHRRTLQKAISDEERLLEKLQQCIEASEKATDAEEFCEHLDALESLLEKVTVQSVELEQATADMDEPFQRENVAKLAANKEKMTAKARDRVVALTKAVEECEKFERSMAELQKWAAHMGPLLSSRRASDITASDVPQEYREISKEFKKWEETLADLNKWLNEGERRDNERLRAQYEHATITFNELRTKFNEFKQPKTFEEKLERTTAKLNSIENSIDELTGIKASDAGDGAVIAGRIARDLKEIDEDLKSLLQGNEKLKEEGIIDKLTAKDIQHKIQQHRRNTKELGIRAEEAVERLEDCSEMWKRCREEAAEMDLWLDKMENKLGEYEREEATANEGAVESMMAEWNRNEAAIKSIDQLESTLKEKGVSIDSVYMERRQRADALKRRLDNWNLAQREMEEDDEDLLLQVDQLQAKISGKLDKLEDKPVEEIARTLSLLRNDRDRLSSRARRLAARNPRLAHTKPMDDIQNKWKELEGKLHEVTPIFTPPSAELDESSPFADKVSQLSKKFEAASRLFDFDSSPVESPSTYKQRAAAIESFLALSKPTFDRVLKEGRRLADSGRMELSTHKAIEQLDEIADQVDRLEEQCEMHNDKADTLEHQHETLVADVGRMEEVLDKLLARDLNDAKIAEATRKDLLERDTQLTDISSRAAQIHQQLPGKSGLTRDATLDRMNEKISRLEEKLAKTEADRQKSEQTQGQVDSFYRLSPDRVSMGSSAPLAMEAYTTGGSTTEEESTVRYYEPIKMLTAGTSSEKDTSAPSTSPVPAERRKKTRKEEEERPIEVKRVEQIETEPEIIMTKSMGVDPMEKVYADLDEIEESIAYNEEFPMENVTGMTEKFAGMRKALKEAEKKIEENEMTLDMLHVEHTRERIESLEKDIEARMERNRRHIQEWNEADRAIEEADRQVTEAEHMPFDREAESTMRDCEQKVCNAVRHQASILNRLEENGETATALKDRVKGIEERYRNVLRRMKEVQQKEQAERIDEQGLRQAVRKIDKWKNEMVTLEAAKDLFIEQKDASKDAKHDIRRGVSEAAKRVADIRSDLGDRRSRIEKQRTECEVFWLQIEQIGKETGQMNQAMNRMQEAVLYTPASIPAIREQADRLRDQVDLVKARVKAANERHPKLAGRNARKVVEVLTQAAAAIARAFNLREIEVAQNTNGHHINTHDSDSHSKSKSSTIDRIPERSAVQGKENGFRTATDEDTTADVIEEIGRLESESRSEKEAERRMRRGLDRIDRDSEETSQQPQLSARDEAHNQMMTNMKHWMTEMERDAGMTVDLAESQQIRQMSHTVHNIAEQMKRKIMEVVAIEDSSADRGVKMKAHELAATMDRILKQCERRRNQLNVMAAETRQNETDRAEMELWLREAEQIAEGAGKQMSAAASVDAVREELQAVEKIISDLDERKILMANINAKGNQLLDNYPKDEAHNLSHQLSRLNMRWTKFNDTIRVRRAVLDASLRSRSDFHTALSEFEDWLSRMRDEVENLEEKTDNMQAMKDTANRKECMQHSRNITAELNAHENVYKAVDDMGRKLVAGFESNKERNDMQSRIDRLNHNWNSVKESSKTVRDRLEKAEQEWEKLTDTLAELNSWVEEKSAQTIAQQPVGGSLSAVMQQSNWIKQTQRDMEAKSPLVKETITAAHSYLMQHDLRPKMHRPAVLDEDEQEEARDAEQRRCGLQIHADCEKLKETWAELGLQIGEWDRLVQDASGKLQELERALAECQLHLSSAEGELEGMRPVEKLRLEELKDARTETEDIAKKVDTVRLHVDDANDSCGRLLAADMRLDSHIRSQIDAVNHRFHSLKTNLRIRAAALRNALTDFGPSSEHFLNQSVELPWQRAISKTNQLPYYIDHTTERTQWEHPVWVEMCKELSQFNRVKFIAYRTAMKLRALQKRLCLDLTTLDMLDKAFHRLAGLSAEESPTLEDMVSCLLPLFEQIHHKHPQLVRSVALAVDLCINFILNLFDPTRDGVLRLLSFKIALVVFCNSELEEKYKYLFDLVAQQSHANQKQVALLLYDLIHIPRLVGEAAAFGGSNVEPSVRSCFESVRMAQSISSSAFLDWVKKEPQSIVWLPVMHRLATAEFAKHQAKCNVCKMFPIVGLRYRCLYCFNLDLCQNCFFSQRTAKKHKLKHAMQEYATPTTSGEDARDFAKMVRNKLRRSKNSLGYLPVDVAEEGLPIVSAPCVHQNPSTEPLHARTAVISARLAELTVNQVAEPRDHLSASSTTQNVHSDIKSPLQIINQVEQMQKDELDQLLHRLQLENLELKMELERKKSAAQSTPDLDKTPNGAALSSGGRRSEGRGATLPRLSNAQHGRSVPSLKSTQSQYDVLDEARALRLHKQRLEHRSRILEQQNQQLEMQLTRLRRVIDLQNNGAPQGEIKWNGHRVEDWEREQHSQPPMERNTFSPAYGMQMPDPSLPLTPDWEEDAAAARSTRMQSLLATADDLNRAFENLVVSVVYDSDKE</sequence>
<keyword evidence="18" id="KW-1185">Reference proteome</keyword>
<dbReference type="Pfam" id="PF00569">
    <property type="entry name" value="ZZ"/>
    <property type="match status" value="1"/>
</dbReference>
<feature type="compositionally biased region" description="Polar residues" evidence="14">
    <location>
        <begin position="226"/>
        <end position="238"/>
    </location>
</feature>
<dbReference type="InterPro" id="IPR011992">
    <property type="entry name" value="EF-hand-dom_pair"/>
</dbReference>
<feature type="region of interest" description="Disordered" evidence="14">
    <location>
        <begin position="1095"/>
        <end position="1121"/>
    </location>
</feature>
<comment type="subcellular location">
    <subcellularLocation>
        <location evidence="2">Cell membrane</location>
        <location evidence="2">Sarcolemma</location>
        <topology evidence="2">Peripheral membrane protein</topology>
        <orientation evidence="2">Cytoplasmic side</orientation>
    </subcellularLocation>
    <subcellularLocation>
        <location evidence="1">Cytoplasm</location>
        <location evidence="1">Cytoskeleton</location>
    </subcellularLocation>
</comment>
<dbReference type="SUPFAM" id="SSF51045">
    <property type="entry name" value="WW domain"/>
    <property type="match status" value="1"/>
</dbReference>
<keyword evidence="3" id="KW-1003">Cell membrane</keyword>
<dbReference type="PROSITE" id="PS50135">
    <property type="entry name" value="ZF_ZZ_2"/>
    <property type="match status" value="1"/>
</dbReference>
<feature type="coiled-coil region" evidence="13">
    <location>
        <begin position="1250"/>
        <end position="1303"/>
    </location>
</feature>
<feature type="coiled-coil region" evidence="13">
    <location>
        <begin position="312"/>
        <end position="469"/>
    </location>
</feature>
<evidence type="ECO:0008006" key="19">
    <source>
        <dbReference type="Google" id="ProtNLM"/>
    </source>
</evidence>
<feature type="compositionally biased region" description="Polar residues" evidence="14">
    <location>
        <begin position="2717"/>
        <end position="2736"/>
    </location>
</feature>
<dbReference type="InterPro" id="IPR043145">
    <property type="entry name" value="Znf_ZZ_sf"/>
</dbReference>
<evidence type="ECO:0000256" key="13">
    <source>
        <dbReference type="SAM" id="Coils"/>
    </source>
</evidence>
<feature type="coiled-coil region" evidence="13">
    <location>
        <begin position="2743"/>
        <end position="2777"/>
    </location>
</feature>
<comment type="caution">
    <text evidence="17">The sequence shown here is derived from an EMBL/GenBank/DDBJ whole genome shotgun (WGS) entry which is preliminary data.</text>
</comment>
<evidence type="ECO:0000256" key="9">
    <source>
        <dbReference type="ARBA" id="ARBA00023136"/>
    </source>
</evidence>
<dbReference type="GO" id="GO:0045202">
    <property type="term" value="C:synapse"/>
    <property type="evidence" value="ECO:0007669"/>
    <property type="project" value="GOC"/>
</dbReference>
<protein>
    <recommendedName>
        <fullName evidence="19">WW domain-containing protein</fullName>
    </recommendedName>
</protein>
<keyword evidence="4" id="KW-0963">Cytoplasm</keyword>
<evidence type="ECO:0000313" key="17">
    <source>
        <dbReference type="EMBL" id="PAV67345.1"/>
    </source>
</evidence>
<accession>A0A2A2K070</accession>
<gene>
    <name evidence="17" type="ORF">WR25_12082</name>
</gene>
<keyword evidence="8" id="KW-0106">Calcium</keyword>
<dbReference type="EMBL" id="LIAE01009946">
    <property type="protein sequence ID" value="PAV67345.1"/>
    <property type="molecule type" value="Genomic_DNA"/>
</dbReference>
<keyword evidence="9" id="KW-0472">Membrane</keyword>
<dbReference type="InterPro" id="IPR002017">
    <property type="entry name" value="Spectrin_repeat"/>
</dbReference>
<evidence type="ECO:0000313" key="18">
    <source>
        <dbReference type="Proteomes" id="UP000218231"/>
    </source>
</evidence>
<evidence type="ECO:0000259" key="16">
    <source>
        <dbReference type="PROSITE" id="PS50135"/>
    </source>
</evidence>
<feature type="region of interest" description="Disordered" evidence="14">
    <location>
        <begin position="1572"/>
        <end position="1664"/>
    </location>
</feature>
<feature type="domain" description="ZZ-type" evidence="16">
    <location>
        <begin position="2496"/>
        <end position="2552"/>
    </location>
</feature>
<name>A0A2A2K070_9BILA</name>
<dbReference type="PROSITE" id="PS01159">
    <property type="entry name" value="WW_DOMAIN_1"/>
    <property type="match status" value="1"/>
</dbReference>
<dbReference type="PANTHER" id="PTHR12268">
    <property type="entry name" value="E3 UBIQUITIN-PROTEIN LIGASE KCMF1"/>
    <property type="match status" value="1"/>
</dbReference>
<dbReference type="SUPFAM" id="SSF46966">
    <property type="entry name" value="Spectrin repeat"/>
    <property type="match status" value="4"/>
</dbReference>
<dbReference type="InterPro" id="IPR056503">
    <property type="entry name" value="Spectrin_Dys-1"/>
</dbReference>
<dbReference type="CDD" id="cd00201">
    <property type="entry name" value="WW"/>
    <property type="match status" value="1"/>
</dbReference>
<dbReference type="InterPro" id="IPR015153">
    <property type="entry name" value="EF-hand_dom_typ1"/>
</dbReference>
<dbReference type="Gene3D" id="2.20.70.10">
    <property type="match status" value="1"/>
</dbReference>
<dbReference type="GO" id="GO:0050804">
    <property type="term" value="P:modulation of chemical synaptic transmission"/>
    <property type="evidence" value="ECO:0007669"/>
    <property type="project" value="UniProtKB-ARBA"/>
</dbReference>
<evidence type="ECO:0000256" key="10">
    <source>
        <dbReference type="ARBA" id="ARBA00023203"/>
    </source>
</evidence>
<feature type="coiled-coil region" evidence="13">
    <location>
        <begin position="791"/>
        <end position="865"/>
    </location>
</feature>
<dbReference type="CDD" id="cd00176">
    <property type="entry name" value="SPEC"/>
    <property type="match status" value="1"/>
</dbReference>
<dbReference type="GO" id="GO:0016010">
    <property type="term" value="C:dystrophin-associated glycoprotein complex"/>
    <property type="evidence" value="ECO:0007669"/>
    <property type="project" value="UniProtKB-ARBA"/>
</dbReference>
<evidence type="ECO:0000259" key="15">
    <source>
        <dbReference type="PROSITE" id="PS50020"/>
    </source>
</evidence>
<evidence type="ECO:0000256" key="8">
    <source>
        <dbReference type="ARBA" id="ARBA00022837"/>
    </source>
</evidence>
<dbReference type="InterPro" id="IPR000433">
    <property type="entry name" value="Znf_ZZ"/>
</dbReference>
<feature type="region of interest" description="Disordered" evidence="14">
    <location>
        <begin position="220"/>
        <end position="243"/>
    </location>
</feature>
<evidence type="ECO:0000256" key="5">
    <source>
        <dbReference type="ARBA" id="ARBA00022723"/>
    </source>
</evidence>
<feature type="coiled-coil region" evidence="13">
    <location>
        <begin position="1881"/>
        <end position="1918"/>
    </location>
</feature>
<proteinExistence type="predicted"/>
<dbReference type="SMART" id="SM00291">
    <property type="entry name" value="ZnF_ZZ"/>
    <property type="match status" value="1"/>
</dbReference>
<evidence type="ECO:0000256" key="2">
    <source>
        <dbReference type="ARBA" id="ARBA00004278"/>
    </source>
</evidence>
<dbReference type="Gene3D" id="1.10.238.10">
    <property type="entry name" value="EF-hand"/>
    <property type="match status" value="2"/>
</dbReference>
<feature type="compositionally biased region" description="Polar residues" evidence="14">
    <location>
        <begin position="1"/>
        <end position="23"/>
    </location>
</feature>
<dbReference type="Proteomes" id="UP000218231">
    <property type="component" value="Unassembled WGS sequence"/>
</dbReference>
<feature type="coiled-coil region" evidence="13">
    <location>
        <begin position="577"/>
        <end position="670"/>
    </location>
</feature>
<dbReference type="Pfam" id="PF00397">
    <property type="entry name" value="WW"/>
    <property type="match status" value="1"/>
</dbReference>
<dbReference type="PROSITE" id="PS50020">
    <property type="entry name" value="WW_DOMAIN_2"/>
    <property type="match status" value="1"/>
</dbReference>
<dbReference type="GO" id="GO:0042383">
    <property type="term" value="C:sarcolemma"/>
    <property type="evidence" value="ECO:0007669"/>
    <property type="project" value="UniProtKB-SubCell"/>
</dbReference>
<dbReference type="STRING" id="2018661.A0A2A2K070"/>
<feature type="coiled-coil region" evidence="13">
    <location>
        <begin position="1362"/>
        <end position="1427"/>
    </location>
</feature>
<feature type="coiled-coil region" evidence="13">
    <location>
        <begin position="978"/>
        <end position="1012"/>
    </location>
</feature>
<organism evidence="17 18">
    <name type="scientific">Diploscapter pachys</name>
    <dbReference type="NCBI Taxonomy" id="2018661"/>
    <lineage>
        <taxon>Eukaryota</taxon>
        <taxon>Metazoa</taxon>
        <taxon>Ecdysozoa</taxon>
        <taxon>Nematoda</taxon>
        <taxon>Chromadorea</taxon>
        <taxon>Rhabditida</taxon>
        <taxon>Rhabditina</taxon>
        <taxon>Rhabditomorpha</taxon>
        <taxon>Rhabditoidea</taxon>
        <taxon>Rhabditidae</taxon>
        <taxon>Diploscapter</taxon>
    </lineage>
</organism>
<keyword evidence="7" id="KW-0862">Zinc</keyword>
<dbReference type="OrthoDB" id="10057795at2759"/>
<dbReference type="GO" id="GO:0008270">
    <property type="term" value="F:zinc ion binding"/>
    <property type="evidence" value="ECO:0007669"/>
    <property type="project" value="UniProtKB-KW"/>
</dbReference>
<dbReference type="Pfam" id="PF23729">
    <property type="entry name" value="Spectrin_Dys-1"/>
    <property type="match status" value="1"/>
</dbReference>
<feature type="compositionally biased region" description="Basic and acidic residues" evidence="14">
    <location>
        <begin position="1095"/>
        <end position="1105"/>
    </location>
</feature>
<dbReference type="CDD" id="cd02334">
    <property type="entry name" value="ZZ_dystrophin"/>
    <property type="match status" value="1"/>
</dbReference>
<dbReference type="GO" id="GO:0005737">
    <property type="term" value="C:cytoplasm"/>
    <property type="evidence" value="ECO:0007669"/>
    <property type="project" value="UniProtKB-ARBA"/>
</dbReference>
<feature type="coiled-coil region" evidence="13">
    <location>
        <begin position="76"/>
        <end position="103"/>
    </location>
</feature>
<keyword evidence="6 12" id="KW-0863">Zinc-finger</keyword>
<feature type="domain" description="WW" evidence="15">
    <location>
        <begin position="2242"/>
        <end position="2276"/>
    </location>
</feature>
<feature type="compositionally biased region" description="Basic and acidic residues" evidence="14">
    <location>
        <begin position="1622"/>
        <end position="1649"/>
    </location>
</feature>
<evidence type="ECO:0000256" key="1">
    <source>
        <dbReference type="ARBA" id="ARBA00004245"/>
    </source>
</evidence>
<dbReference type="Gene3D" id="1.20.58.60">
    <property type="match status" value="4"/>
</dbReference>
<dbReference type="SUPFAM" id="SSF57850">
    <property type="entry name" value="RING/U-box"/>
    <property type="match status" value="1"/>
</dbReference>
<dbReference type="CDD" id="cd16242">
    <property type="entry name" value="EFh_DMD_like"/>
    <property type="match status" value="1"/>
</dbReference>
<dbReference type="PANTHER" id="PTHR12268:SF14">
    <property type="entry name" value="DYSTROPHIN-1"/>
    <property type="match status" value="1"/>
</dbReference>
<evidence type="ECO:0000256" key="6">
    <source>
        <dbReference type="ARBA" id="ARBA00022771"/>
    </source>
</evidence>
<feature type="compositionally biased region" description="Acidic residues" evidence="14">
    <location>
        <begin position="1612"/>
        <end position="1621"/>
    </location>
</feature>
<dbReference type="InterPro" id="IPR018159">
    <property type="entry name" value="Spectrin/alpha-actinin"/>
</dbReference>
<feature type="region of interest" description="Disordered" evidence="14">
    <location>
        <begin position="2681"/>
        <end position="2736"/>
    </location>
</feature>
<dbReference type="SMART" id="SM00150">
    <property type="entry name" value="SPEC"/>
    <property type="match status" value="6"/>
</dbReference>
<keyword evidence="5" id="KW-0479">Metal-binding</keyword>
<dbReference type="GO" id="GO:0046716">
    <property type="term" value="P:muscle cell cellular homeostasis"/>
    <property type="evidence" value="ECO:0007669"/>
    <property type="project" value="UniProtKB-ARBA"/>
</dbReference>
<dbReference type="SUPFAM" id="SSF47473">
    <property type="entry name" value="EF-hand"/>
    <property type="match status" value="2"/>
</dbReference>
<dbReference type="GO" id="GO:0005856">
    <property type="term" value="C:cytoskeleton"/>
    <property type="evidence" value="ECO:0007669"/>
    <property type="project" value="UniProtKB-SubCell"/>
</dbReference>
<dbReference type="Gene3D" id="3.30.60.90">
    <property type="match status" value="1"/>
</dbReference>
<dbReference type="InterPro" id="IPR036020">
    <property type="entry name" value="WW_dom_sf"/>
</dbReference>
<dbReference type="GO" id="GO:0099536">
    <property type="term" value="P:synaptic signaling"/>
    <property type="evidence" value="ECO:0007669"/>
    <property type="project" value="TreeGrafter"/>
</dbReference>
<feature type="region of interest" description="Disordered" evidence="14">
    <location>
        <begin position="1160"/>
        <end position="1193"/>
    </location>
</feature>
<dbReference type="PROSITE" id="PS01357">
    <property type="entry name" value="ZF_ZZ_1"/>
    <property type="match status" value="1"/>
</dbReference>
<evidence type="ECO:0000256" key="4">
    <source>
        <dbReference type="ARBA" id="ARBA00022490"/>
    </source>
</evidence>
<evidence type="ECO:0000256" key="11">
    <source>
        <dbReference type="ARBA" id="ARBA00023212"/>
    </source>
</evidence>
<dbReference type="Pfam" id="PF09069">
    <property type="entry name" value="EF-hand_3"/>
    <property type="match status" value="1"/>
</dbReference>
<reference evidence="17 18" key="1">
    <citation type="journal article" date="2017" name="Curr. Biol.">
        <title>Genome architecture and evolution of a unichromosomal asexual nematode.</title>
        <authorList>
            <person name="Fradin H."/>
            <person name="Zegar C."/>
            <person name="Gutwein M."/>
            <person name="Lucas J."/>
            <person name="Kovtun M."/>
            <person name="Corcoran D."/>
            <person name="Baugh L.R."/>
            <person name="Kiontke K."/>
            <person name="Gunsalus K."/>
            <person name="Fitch D.H."/>
            <person name="Piano F."/>
        </authorList>
    </citation>
    <scope>NUCLEOTIDE SEQUENCE [LARGE SCALE GENOMIC DNA]</scope>
    <source>
        <strain evidence="17">PF1309</strain>
    </source>
</reference>
<dbReference type="InterPro" id="IPR050774">
    <property type="entry name" value="KCMF1/Dystrophin"/>
</dbReference>